<name>A0ABD5UE58_9EURY</name>
<evidence type="ECO:0000256" key="4">
    <source>
        <dbReference type="ARBA" id="ARBA00022490"/>
    </source>
</evidence>
<evidence type="ECO:0000256" key="10">
    <source>
        <dbReference type="ARBA" id="ARBA00023180"/>
    </source>
</evidence>
<gene>
    <name evidence="14" type="ORF">ACFQHK_08130</name>
</gene>
<feature type="region of interest" description="Disordered" evidence="12">
    <location>
        <begin position="766"/>
        <end position="853"/>
    </location>
</feature>
<dbReference type="PANTHER" id="PTHR13460:SF0">
    <property type="entry name" value="MALECTIN"/>
    <property type="match status" value="1"/>
</dbReference>
<evidence type="ECO:0000256" key="2">
    <source>
        <dbReference type="ARBA" id="ARBA00004496"/>
    </source>
</evidence>
<dbReference type="SUPFAM" id="SSF63829">
    <property type="entry name" value="Calcium-dependent phosphotriesterase"/>
    <property type="match status" value="1"/>
</dbReference>
<dbReference type="InterPro" id="IPR011042">
    <property type="entry name" value="6-blade_b-propeller_TolB-like"/>
</dbReference>
<evidence type="ECO:0000256" key="7">
    <source>
        <dbReference type="ARBA" id="ARBA00022824"/>
    </source>
</evidence>
<dbReference type="InterPro" id="IPR021720">
    <property type="entry name" value="Malectin_dom"/>
</dbReference>
<dbReference type="SUPFAM" id="SSF49785">
    <property type="entry name" value="Galactose-binding domain-like"/>
    <property type="match status" value="1"/>
</dbReference>
<keyword evidence="15" id="KW-1185">Reference proteome</keyword>
<feature type="domain" description="PKD/Chitinase" evidence="13">
    <location>
        <begin position="1091"/>
        <end position="1180"/>
    </location>
</feature>
<dbReference type="Gene3D" id="2.60.120.430">
    <property type="entry name" value="Galactose-binding lectin"/>
    <property type="match status" value="2"/>
</dbReference>
<evidence type="ECO:0000313" key="15">
    <source>
        <dbReference type="Proteomes" id="UP001596406"/>
    </source>
</evidence>
<feature type="compositionally biased region" description="Acidic residues" evidence="12">
    <location>
        <begin position="789"/>
        <end position="806"/>
    </location>
</feature>
<dbReference type="SUPFAM" id="SSF49299">
    <property type="entry name" value="PKD domain"/>
    <property type="match status" value="1"/>
</dbReference>
<keyword evidence="9" id="KW-0472">Membrane</keyword>
<dbReference type="InterPro" id="IPR022409">
    <property type="entry name" value="PKD/Chitinase_dom"/>
</dbReference>
<feature type="compositionally biased region" description="Acidic residues" evidence="12">
    <location>
        <begin position="829"/>
        <end position="845"/>
    </location>
</feature>
<keyword evidence="11" id="KW-0119">Carbohydrate metabolism</keyword>
<protein>
    <submittedName>
        <fullName evidence="14">Malectin domain-containing carbohydrate-binding protein</fullName>
    </submittedName>
</protein>
<dbReference type="Pfam" id="PF11721">
    <property type="entry name" value="Malectin"/>
    <property type="match status" value="2"/>
</dbReference>
<dbReference type="Proteomes" id="UP001596406">
    <property type="component" value="Unassembled WGS sequence"/>
</dbReference>
<dbReference type="RefSeq" id="WP_304448160.1">
    <property type="nucleotide sequence ID" value="NZ_JARRAH010000001.1"/>
</dbReference>
<dbReference type="Gene3D" id="2.60.40.10">
    <property type="entry name" value="Immunoglobulins"/>
    <property type="match status" value="2"/>
</dbReference>
<evidence type="ECO:0000256" key="1">
    <source>
        <dbReference type="ARBA" id="ARBA00004115"/>
    </source>
</evidence>
<dbReference type="InterPro" id="IPR031549">
    <property type="entry name" value="ASH"/>
</dbReference>
<evidence type="ECO:0000313" key="14">
    <source>
        <dbReference type="EMBL" id="MFC6836476.1"/>
    </source>
</evidence>
<evidence type="ECO:0000256" key="3">
    <source>
        <dbReference type="ARBA" id="ARBA00009141"/>
    </source>
</evidence>
<accession>A0ABD5UE58</accession>
<dbReference type="EMBL" id="JBHSXM010000001">
    <property type="protein sequence ID" value="MFC6836476.1"/>
    <property type="molecule type" value="Genomic_DNA"/>
</dbReference>
<dbReference type="GO" id="GO:0005737">
    <property type="term" value="C:cytoplasm"/>
    <property type="evidence" value="ECO:0007669"/>
    <property type="project" value="UniProtKB-SubCell"/>
</dbReference>
<dbReference type="SUPFAM" id="SSF49899">
    <property type="entry name" value="Concanavalin A-like lectins/glucanases"/>
    <property type="match status" value="1"/>
</dbReference>
<evidence type="ECO:0000256" key="8">
    <source>
        <dbReference type="ARBA" id="ARBA00022989"/>
    </source>
</evidence>
<dbReference type="InterPro" id="IPR008979">
    <property type="entry name" value="Galactose-bd-like_sf"/>
</dbReference>
<keyword evidence="10" id="KW-0325">Glycoprotein</keyword>
<dbReference type="PANTHER" id="PTHR13460">
    <property type="match status" value="1"/>
</dbReference>
<dbReference type="Gene3D" id="2.120.10.30">
    <property type="entry name" value="TolB, C-terminal domain"/>
    <property type="match status" value="1"/>
</dbReference>
<dbReference type="InterPro" id="IPR013783">
    <property type="entry name" value="Ig-like_fold"/>
</dbReference>
<evidence type="ECO:0000256" key="6">
    <source>
        <dbReference type="ARBA" id="ARBA00022729"/>
    </source>
</evidence>
<feature type="compositionally biased region" description="Low complexity" evidence="12">
    <location>
        <begin position="779"/>
        <end position="788"/>
    </location>
</feature>
<dbReference type="Gene3D" id="2.60.120.200">
    <property type="match status" value="1"/>
</dbReference>
<dbReference type="SMART" id="SM00089">
    <property type="entry name" value="PKD"/>
    <property type="match status" value="1"/>
</dbReference>
<comment type="caution">
    <text evidence="14">The sequence shown here is derived from an EMBL/GenBank/DDBJ whole genome shotgun (WGS) entry which is preliminary data.</text>
</comment>
<evidence type="ECO:0000256" key="5">
    <source>
        <dbReference type="ARBA" id="ARBA00022692"/>
    </source>
</evidence>
<dbReference type="NCBIfam" id="NF012200">
    <property type="entry name" value="choice_anch_D"/>
    <property type="match status" value="1"/>
</dbReference>
<dbReference type="InterPro" id="IPR035986">
    <property type="entry name" value="PKD_dom_sf"/>
</dbReference>
<dbReference type="InterPro" id="IPR039155">
    <property type="entry name" value="MLEC"/>
</dbReference>
<keyword evidence="8" id="KW-1133">Transmembrane helix</keyword>
<evidence type="ECO:0000256" key="9">
    <source>
        <dbReference type="ARBA" id="ARBA00023136"/>
    </source>
</evidence>
<feature type="region of interest" description="Disordered" evidence="12">
    <location>
        <begin position="1088"/>
        <end position="1120"/>
    </location>
</feature>
<dbReference type="Pfam" id="PF15780">
    <property type="entry name" value="ASH"/>
    <property type="match status" value="1"/>
</dbReference>
<keyword evidence="5" id="KW-0812">Transmembrane</keyword>
<sequence length="1762" mass="181449">MTAVALVALLLLSSVSMSGVVTNAAAAPGDVLYRVNAGGETVDAADGGPDWVASDQSSAVISDADEFGNYDGTVDLDGSVPSGTPTELFGTELYGDMQWSFSDGVQSGETYEVRLYFAEIFHGVQNGNGEGAREFDVAIEGETVLDDYDIVADVGPETGVMKSFEVTPTDGTIDVDFTTVTDNAKVSAVEIVESAPEPNVLGAPGSVDFDEVVTGQSATESVTLSNEGDAGDPDITVSDVSLSGADADDFSASLAGDGTLAPGESATVQVTFSPSDAQAKAASLDVTHSGSNSPLSVSLSGEGVSDVPVGFGASGLDGVSLSNPTSLQFGPDDRLYVAQQGGVIEAYEVERGGSNDYEVVDSETIDLVNDIQNHNDDGSTDGVPDNRQVTGIVVAGTADNPVLYVSSSDSRIAVSNDSPPEDSLDTNSGTVSKLTWTGSEWEHVVLVRGLPRSEENHSPNGMQYDEATDTLYLAVGGHTNQGAPSDKFSYLPEYALSAAIVSIDLADVESRETQTDATVPYKYDLPTLQGGDDPFGGLDGQNMATLVEDGPVQVYSPGYRNAYDIVLTEDGQLYTVDNGANGGWGNVPVGDGTAMCTNEPNGPGSGSPDNLHLVTEDYYAGHPNPTRGNPDGANVYDQNGDLVVEFTEDDTPVPFDMADPRECEYIAPADDDSVLATFGSSTNGLTEYTASNFGGAMQGDLLTASFDGSVYRVQLSADGSEATETTQLFSNFGSTPLDVTAQGDDDPFAGSVWAVTYGSNDVTVFEPNDYDADGGDGGDTPACTGADDASLDEDSDGYDNADELDAGTDPCSSADKPADYDGDFVSNVNDDDDDNDGLLDTDDPFAVDPDNGLSTTLPVSYDFERGSQPDSLEGIGFTGLMSNGEDYQDLYEPGNVVFGGANPVLTVEEVQDGDAVNQNNDQQHAFQFGVDAPDDSFVVESTVSGLPEEPEDYQSAGIYLGTGDQDNYVKLVTSANGGAGGVQFAKEVDGNFENVVQPDVPAVTSTETDLSLTVHPENETVVAHYATDGGEQVLVGSTTIPAEWLDNQVDGQDVGLAVGVISTSYQASPFAATWEGIDVRALSTGDNAAPTADAGADQTVEEGETVELDGSASSDPDGDQLGYSWTQLSGPDAGLSVFDAPNPTFTAPEVDGDADLVFELEVSDGVETATDTVTVTVEDTDAQSEGDVVFAVNAGGDEYTAADGTVYEADTEFSGGQTYSLTTGEDIAGTDDDTLYETERYGDFSYDVPLPDGEYEVTLQFAEIYQGVSPNDDPDDDGAGDGNVGDRVFDVAVEGETVLDDYDIFAEVGSLTAVEETVTAEVTDGELNVDFTTVEDNAKVSAIRVESVGPAEDPDSVTEATVTVNGGSGNLDASTYSGGSFVVENTGTENIETLTLDLGTTALPDVVFDPVGTAGDETGKCFVADSGASAVGLLTDGSGSGDASCLDPFSNPHDGDPDDGYETLTVEFDDFEPGETFAFSSDLDPTSIKGAQGTQNSLAGPIGGNDVVGATVTVESASGTSTGELYSDGSAGGSEVTTASAPAAAPTLGVDGVALGATDFPAHASGAATVAEATQTVTVSDVAPGATVSLLHTEGELNVEGVPDGGYDLDAYEANRLLALETATATADENGEATFEVTLTDSSEAGGLNYFVATTVDDAGETGLVSQSVVLDLDPDGASDGPAPIGDFENPPGDLDGDGLYEDVNGNGEFTIVDVQALFANFDDDAVQDDPDAFDFSGNGGVSIVDVQALFAEFQDGGADGS</sequence>
<evidence type="ECO:0000256" key="11">
    <source>
        <dbReference type="ARBA" id="ARBA00023277"/>
    </source>
</evidence>
<keyword evidence="7" id="KW-0256">Endoplasmic reticulum</keyword>
<evidence type="ECO:0000259" key="13">
    <source>
        <dbReference type="SMART" id="SM00089"/>
    </source>
</evidence>
<dbReference type="Pfam" id="PF22352">
    <property type="entry name" value="K319L-like_PKD"/>
    <property type="match status" value="1"/>
</dbReference>
<dbReference type="InterPro" id="IPR013320">
    <property type="entry name" value="ConA-like_dom_sf"/>
</dbReference>
<comment type="similarity">
    <text evidence="3">Belongs to the malectin family.</text>
</comment>
<comment type="subcellular location">
    <subcellularLocation>
        <location evidence="2">Cytoplasm</location>
    </subcellularLocation>
    <subcellularLocation>
        <location evidence="1">Endoplasmic reticulum membrane</location>
        <topology evidence="1">Single-pass type I membrane protein</topology>
    </subcellularLocation>
</comment>
<organism evidence="14 15">
    <name type="scientific">Halomarina ordinaria</name>
    <dbReference type="NCBI Taxonomy" id="3033939"/>
    <lineage>
        <taxon>Archaea</taxon>
        <taxon>Methanobacteriati</taxon>
        <taxon>Methanobacteriota</taxon>
        <taxon>Stenosarchaea group</taxon>
        <taxon>Halobacteria</taxon>
        <taxon>Halobacteriales</taxon>
        <taxon>Natronomonadaceae</taxon>
        <taxon>Halomarina</taxon>
    </lineage>
</organism>
<proteinExistence type="inferred from homology"/>
<evidence type="ECO:0000256" key="12">
    <source>
        <dbReference type="SAM" id="MobiDB-lite"/>
    </source>
</evidence>
<keyword evidence="6" id="KW-0732">Signal</keyword>
<keyword evidence="4" id="KW-0963">Cytoplasm</keyword>
<reference evidence="14 15" key="1">
    <citation type="journal article" date="2019" name="Int. J. Syst. Evol. Microbiol.">
        <title>The Global Catalogue of Microorganisms (GCM) 10K type strain sequencing project: providing services to taxonomists for standard genome sequencing and annotation.</title>
        <authorList>
            <consortium name="The Broad Institute Genomics Platform"/>
            <consortium name="The Broad Institute Genome Sequencing Center for Infectious Disease"/>
            <person name="Wu L."/>
            <person name="Ma J."/>
        </authorList>
    </citation>
    <scope>NUCLEOTIDE SEQUENCE [LARGE SCALE GENOMIC DNA]</scope>
    <source>
        <strain evidence="14 15">PSRA2</strain>
    </source>
</reference>